<reference evidence="2 3" key="1">
    <citation type="submission" date="2018-01" db="EMBL/GenBank/DDBJ databases">
        <title>Co-occurrence of chitin degradation, pigmentation and bioactivity in marine Pseudoalteromonas.</title>
        <authorList>
            <person name="Paulsen S."/>
            <person name="Gram L."/>
            <person name="Machado H."/>
        </authorList>
    </citation>
    <scope>NUCLEOTIDE SEQUENCE [LARGE SCALE GENOMIC DNA]</scope>
    <source>
        <strain evidence="2 3">S1946</strain>
    </source>
</reference>
<evidence type="ECO:0000256" key="1">
    <source>
        <dbReference type="SAM" id="Phobius"/>
    </source>
</evidence>
<evidence type="ECO:0000313" key="2">
    <source>
        <dbReference type="EMBL" id="RZM73304.1"/>
    </source>
</evidence>
<gene>
    <name evidence="2" type="ORF">C3B51_20795</name>
</gene>
<comment type="caution">
    <text evidence="2">The sequence shown here is derived from an EMBL/GenBank/DDBJ whole genome shotgun (WGS) entry which is preliminary data.</text>
</comment>
<feature type="transmembrane region" description="Helical" evidence="1">
    <location>
        <begin position="64"/>
        <end position="84"/>
    </location>
</feature>
<proteinExistence type="predicted"/>
<organism evidence="2 3">
    <name type="scientific">Pseudoalteromonas rubra</name>
    <dbReference type="NCBI Taxonomy" id="43658"/>
    <lineage>
        <taxon>Bacteria</taxon>
        <taxon>Pseudomonadati</taxon>
        <taxon>Pseudomonadota</taxon>
        <taxon>Gammaproteobacteria</taxon>
        <taxon>Alteromonadales</taxon>
        <taxon>Pseudoalteromonadaceae</taxon>
        <taxon>Pseudoalteromonas</taxon>
    </lineage>
</organism>
<sequence length="126" mass="13801">MKSSVCGHKPKRKIEFKISLLDCFGLLFLCIPFAAMLFAVVYGITALFVGVSGSMLEGAGANPAVLQSLVFVVTLYFVFARFLVKGLPKILNVLGYFINYKLVILAVCEQCNRRDVTHSYPTGPSS</sequence>
<evidence type="ECO:0000313" key="3">
    <source>
        <dbReference type="Proteomes" id="UP000292345"/>
    </source>
</evidence>
<accession>A0A4Q7DZC7</accession>
<keyword evidence="1" id="KW-1133">Transmembrane helix</keyword>
<dbReference type="AlphaFoldDB" id="A0A4Q7DZC7"/>
<protein>
    <submittedName>
        <fullName evidence="2">Uncharacterized protein</fullName>
    </submittedName>
</protein>
<dbReference type="Proteomes" id="UP000292345">
    <property type="component" value="Unassembled WGS sequence"/>
</dbReference>
<keyword evidence="1" id="KW-0812">Transmembrane</keyword>
<feature type="transmembrane region" description="Helical" evidence="1">
    <location>
        <begin position="20"/>
        <end position="44"/>
    </location>
</feature>
<keyword evidence="1" id="KW-0472">Membrane</keyword>
<dbReference type="EMBL" id="PPUZ01000079">
    <property type="protein sequence ID" value="RZM73304.1"/>
    <property type="molecule type" value="Genomic_DNA"/>
</dbReference>
<name>A0A4Q7DZC7_9GAMM</name>